<evidence type="ECO:0000313" key="2">
    <source>
        <dbReference type="Proteomes" id="UP000034492"/>
    </source>
</evidence>
<proteinExistence type="predicted"/>
<name>A0A0G0I1M8_9BACT</name>
<organism evidence="1 2">
    <name type="scientific">Candidatus Daviesbacteria bacterium GW2011_GWB1_36_5</name>
    <dbReference type="NCBI Taxonomy" id="1618426"/>
    <lineage>
        <taxon>Bacteria</taxon>
        <taxon>Candidatus Daviesiibacteriota</taxon>
    </lineage>
</organism>
<reference evidence="1 2" key="1">
    <citation type="journal article" date="2015" name="Nature">
        <title>rRNA introns, odd ribosomes, and small enigmatic genomes across a large radiation of phyla.</title>
        <authorList>
            <person name="Brown C.T."/>
            <person name="Hug L.A."/>
            <person name="Thomas B.C."/>
            <person name="Sharon I."/>
            <person name="Castelle C.J."/>
            <person name="Singh A."/>
            <person name="Wilkins M.J."/>
            <person name="Williams K.H."/>
            <person name="Banfield J.F."/>
        </authorList>
    </citation>
    <scope>NUCLEOTIDE SEQUENCE [LARGE SCALE GENOMIC DNA]</scope>
</reference>
<sequence length="94" mass="11143">MKSNHKNYNKNRTSYLGSVNYFIKLIQIHLELLSRNIAKYRYIIVENALRIKSKTELEIKIVRNKAAEMLIKKLAYTFRASFEKSNFITKNTIT</sequence>
<dbReference type="AlphaFoldDB" id="A0A0G0I1M8"/>
<dbReference type="Proteomes" id="UP000034492">
    <property type="component" value="Unassembled WGS sequence"/>
</dbReference>
<evidence type="ECO:0000313" key="1">
    <source>
        <dbReference type="EMBL" id="KKQ10021.1"/>
    </source>
</evidence>
<gene>
    <name evidence="1" type="ORF">US19_C0009G0023</name>
</gene>
<dbReference type="EMBL" id="LBSA01000009">
    <property type="protein sequence ID" value="KKQ10021.1"/>
    <property type="molecule type" value="Genomic_DNA"/>
</dbReference>
<comment type="caution">
    <text evidence="1">The sequence shown here is derived from an EMBL/GenBank/DDBJ whole genome shotgun (WGS) entry which is preliminary data.</text>
</comment>
<protein>
    <submittedName>
        <fullName evidence="1">Uncharacterized protein</fullName>
    </submittedName>
</protein>
<accession>A0A0G0I1M8</accession>